<keyword evidence="2" id="KW-0238">DNA-binding</keyword>
<keyword evidence="1" id="KW-0805">Transcription regulation</keyword>
<evidence type="ECO:0000256" key="3">
    <source>
        <dbReference type="ARBA" id="ARBA00023163"/>
    </source>
</evidence>
<dbReference type="RefSeq" id="WP_007859766.1">
    <property type="nucleotide sequence ID" value="NZ_JH376420.1"/>
</dbReference>
<dbReference type="AlphaFoldDB" id="G5HEW4"/>
<protein>
    <recommendedName>
        <fullName evidence="4">GntR C-terminal domain-containing protein</fullName>
    </recommendedName>
</protein>
<dbReference type="GO" id="GO:0003677">
    <property type="term" value="F:DNA binding"/>
    <property type="evidence" value="ECO:0007669"/>
    <property type="project" value="UniProtKB-KW"/>
</dbReference>
<proteinExistence type="predicted"/>
<dbReference type="EMBL" id="ADLJ01000007">
    <property type="protein sequence ID" value="EHF00073.1"/>
    <property type="molecule type" value="Genomic_DNA"/>
</dbReference>
<organism evidence="5 6">
    <name type="scientific">[Clostridium] citroniae WAL-17108</name>
    <dbReference type="NCBI Taxonomy" id="742733"/>
    <lineage>
        <taxon>Bacteria</taxon>
        <taxon>Bacillati</taxon>
        <taxon>Bacillota</taxon>
        <taxon>Clostridia</taxon>
        <taxon>Lachnospirales</taxon>
        <taxon>Lachnospiraceae</taxon>
        <taxon>Enterocloster</taxon>
    </lineage>
</organism>
<dbReference type="SUPFAM" id="SSF48008">
    <property type="entry name" value="GntR ligand-binding domain-like"/>
    <property type="match status" value="1"/>
</dbReference>
<evidence type="ECO:0000313" key="5">
    <source>
        <dbReference type="EMBL" id="EHF00073.1"/>
    </source>
</evidence>
<dbReference type="Gene3D" id="1.20.120.530">
    <property type="entry name" value="GntR ligand-binding domain-like"/>
    <property type="match status" value="1"/>
</dbReference>
<sequence>MPHKKQADHNNRVISRGPVREAILRIDQEGEVFVPTRRVIETFVAKNACRYLTIADYQYLESLIQQMEMADAEDDLYNLTDLDMKFHSYLIEHTLLVLQSVLYGIIYHPKPVHTYCNKES</sequence>
<comment type="caution">
    <text evidence="5">The sequence shown here is derived from an EMBL/GenBank/DDBJ whole genome shotgun (WGS) entry which is preliminary data.</text>
</comment>
<dbReference type="Proteomes" id="UP000003763">
    <property type="component" value="Unassembled WGS sequence"/>
</dbReference>
<dbReference type="InterPro" id="IPR008920">
    <property type="entry name" value="TF_FadR/GntR_C"/>
</dbReference>
<dbReference type="InterPro" id="IPR011711">
    <property type="entry name" value="GntR_C"/>
</dbReference>
<gene>
    <name evidence="5" type="ORF">HMPREF9469_00987</name>
</gene>
<dbReference type="HOGENOM" id="CLU_2045593_0_0_9"/>
<evidence type="ECO:0000256" key="2">
    <source>
        <dbReference type="ARBA" id="ARBA00023125"/>
    </source>
</evidence>
<evidence type="ECO:0000256" key="1">
    <source>
        <dbReference type="ARBA" id="ARBA00023015"/>
    </source>
</evidence>
<evidence type="ECO:0000313" key="6">
    <source>
        <dbReference type="Proteomes" id="UP000003763"/>
    </source>
</evidence>
<evidence type="ECO:0000259" key="4">
    <source>
        <dbReference type="Pfam" id="PF07729"/>
    </source>
</evidence>
<keyword evidence="3" id="KW-0804">Transcription</keyword>
<reference evidence="5 6" key="1">
    <citation type="submission" date="2011-08" db="EMBL/GenBank/DDBJ databases">
        <title>The Genome Sequence of Clostridium citroniae WAL-17108.</title>
        <authorList>
            <consortium name="The Broad Institute Genome Sequencing Platform"/>
            <person name="Earl A."/>
            <person name="Ward D."/>
            <person name="Feldgarden M."/>
            <person name="Gevers D."/>
            <person name="Finegold S.M."/>
            <person name="Summanen P.H."/>
            <person name="Molitoris D.R."/>
            <person name="Vaisanen M.L."/>
            <person name="Daigneault M."/>
            <person name="Allen-Vercoe E."/>
            <person name="Young S.K."/>
            <person name="Zeng Q."/>
            <person name="Gargeya S."/>
            <person name="Fitzgerald M."/>
            <person name="Haas B."/>
            <person name="Abouelleil A."/>
            <person name="Alvarado L."/>
            <person name="Arachchi H.M."/>
            <person name="Berlin A."/>
            <person name="Brown A."/>
            <person name="Chapman S.B."/>
            <person name="Chen Z."/>
            <person name="Dunbar C."/>
            <person name="Freedman E."/>
            <person name="Gearin G."/>
            <person name="Gellesch M."/>
            <person name="Goldberg J."/>
            <person name="Griggs A."/>
            <person name="Gujja S."/>
            <person name="Heiman D."/>
            <person name="Howarth C."/>
            <person name="Larson L."/>
            <person name="Lui A."/>
            <person name="MacDonald P.J.P."/>
            <person name="Montmayeur A."/>
            <person name="Murphy C."/>
            <person name="Neiman D."/>
            <person name="Pearson M."/>
            <person name="Priest M."/>
            <person name="Roberts A."/>
            <person name="Saif S."/>
            <person name="Shea T."/>
            <person name="Shenoy N."/>
            <person name="Sisk P."/>
            <person name="Stolte C."/>
            <person name="Sykes S."/>
            <person name="Wortman J."/>
            <person name="Nusbaum C."/>
            <person name="Birren B."/>
        </authorList>
    </citation>
    <scope>NUCLEOTIDE SEQUENCE [LARGE SCALE GENOMIC DNA]</scope>
    <source>
        <strain evidence="5 6">WAL-17108</strain>
    </source>
</reference>
<feature type="domain" description="GntR C-terminal" evidence="4">
    <location>
        <begin position="36"/>
        <end position="94"/>
    </location>
</feature>
<dbReference type="Pfam" id="PF07729">
    <property type="entry name" value="FCD"/>
    <property type="match status" value="1"/>
</dbReference>
<accession>G5HEW4</accession>
<name>G5HEW4_9FIRM</name>